<dbReference type="InterPro" id="IPR045857">
    <property type="entry name" value="O16G_dom_2"/>
</dbReference>
<dbReference type="RefSeq" id="WP_238384315.1">
    <property type="nucleotide sequence ID" value="NZ_JALBUU010000016.1"/>
</dbReference>
<proteinExistence type="inferred from homology"/>
<dbReference type="CDD" id="cd11330">
    <property type="entry name" value="AmyAc_OligoGlu"/>
    <property type="match status" value="1"/>
</dbReference>
<evidence type="ECO:0000313" key="4">
    <source>
        <dbReference type="Proteomes" id="UP001201985"/>
    </source>
</evidence>
<evidence type="ECO:0000259" key="2">
    <source>
        <dbReference type="SMART" id="SM00642"/>
    </source>
</evidence>
<comment type="similarity">
    <text evidence="1">Belongs to the glycosyl hydrolase 13 family.</text>
</comment>
<evidence type="ECO:0000256" key="1">
    <source>
        <dbReference type="ARBA" id="ARBA00008061"/>
    </source>
</evidence>
<comment type="caution">
    <text evidence="3">The sequence shown here is derived from an EMBL/GenBank/DDBJ whole genome shotgun (WGS) entry which is preliminary data.</text>
</comment>
<sequence>MNSFSAGFPDQNVQILDGGKLLSRGASEEWWRGAVIYQVYPRSFADGNGDGVGDLPGLLGKLDYIAGLGVDAIWISPFQRSPQEDYGYDVSDYCDVDPLFGTLADFDRVLARAHALGLRVLMDQVWSHSSNRHPWFLESRASRGNAKSNWYVWADPAPDGTAPSNWLSVFGGPAWSWEPRRRQYYLHHFLASQPAFNLHNPEVVEALMEIGRFWLDRGVDGFRLDAVDWMCHDPSLRGNPSAHHPGDPIPAKPFGMQLHQNDLLHPRTLDVLRSIRSLQDEYPGVTTLAEVSSQDGAFDRLRRYTGEGMLDMAYTLRFMRGPLCHETVASTLRWMSEHAVGWPCWAFSNHDVERVASRWNPQRGQPGYSDSEAPASPTFLRMLMAMLLCLRGSICVYQGEELGLPEASLRQEELRDPFGISFWPDYKGRDGSRTPMPWSANASAAGFSEGQPWLPVPLAHRVMAVDVQEQDAESPLASWRDFLQFRREQPALVRGSLQALELPAPLVGFTRTQGEQTMICVFNLSETAERAVLPGTRGARQAWGSNARLGRAAKGGRQCILEAHGAIVLEAARGTT</sequence>
<dbReference type="InterPro" id="IPR006047">
    <property type="entry name" value="GH13_cat_dom"/>
</dbReference>
<dbReference type="GO" id="GO:0016787">
    <property type="term" value="F:hydrolase activity"/>
    <property type="evidence" value="ECO:0007669"/>
    <property type="project" value="UniProtKB-KW"/>
</dbReference>
<dbReference type="SMART" id="SM00642">
    <property type="entry name" value="Aamy"/>
    <property type="match status" value="1"/>
</dbReference>
<dbReference type="SUPFAM" id="SSF51445">
    <property type="entry name" value="(Trans)glycosidases"/>
    <property type="match status" value="1"/>
</dbReference>
<name>A0ABS9W7X6_9PROT</name>
<evidence type="ECO:0000313" key="3">
    <source>
        <dbReference type="EMBL" id="MCI0754875.1"/>
    </source>
</evidence>
<organism evidence="3 4">
    <name type="scientific">Teichococcus vastitatis</name>
    <dbReference type="NCBI Taxonomy" id="2307076"/>
    <lineage>
        <taxon>Bacteria</taxon>
        <taxon>Pseudomonadati</taxon>
        <taxon>Pseudomonadota</taxon>
        <taxon>Alphaproteobacteria</taxon>
        <taxon>Acetobacterales</taxon>
        <taxon>Roseomonadaceae</taxon>
        <taxon>Roseomonas</taxon>
    </lineage>
</organism>
<dbReference type="InterPro" id="IPR013780">
    <property type="entry name" value="Glyco_hydro_b"/>
</dbReference>
<reference evidence="3 4" key="1">
    <citation type="submission" date="2022-03" db="EMBL/GenBank/DDBJ databases">
        <title>Complete genome analysis of Roseomonas KG 17.1 : a prolific producer of plant growth promoters.</title>
        <authorList>
            <person name="Saadouli I."/>
            <person name="Najjari A."/>
            <person name="Mosbah A."/>
            <person name="Ouzari H.I."/>
        </authorList>
    </citation>
    <scope>NUCLEOTIDE SEQUENCE [LARGE SCALE GENOMIC DNA]</scope>
    <source>
        <strain evidence="3 4">KG17-1</strain>
    </source>
</reference>
<dbReference type="EMBL" id="JALBUU010000016">
    <property type="protein sequence ID" value="MCI0754875.1"/>
    <property type="molecule type" value="Genomic_DNA"/>
</dbReference>
<dbReference type="Gene3D" id="3.20.20.80">
    <property type="entry name" value="Glycosidases"/>
    <property type="match status" value="2"/>
</dbReference>
<dbReference type="PANTHER" id="PTHR10357">
    <property type="entry name" value="ALPHA-AMYLASE FAMILY MEMBER"/>
    <property type="match status" value="1"/>
</dbReference>
<dbReference type="Gene3D" id="3.90.400.10">
    <property type="entry name" value="Oligo-1,6-glucosidase, Domain 2"/>
    <property type="match status" value="1"/>
</dbReference>
<keyword evidence="3" id="KW-0378">Hydrolase</keyword>
<accession>A0ABS9W7X6</accession>
<keyword evidence="4" id="KW-1185">Reference proteome</keyword>
<dbReference type="PANTHER" id="PTHR10357:SF179">
    <property type="entry name" value="NEUTRAL AND BASIC AMINO ACID TRANSPORT PROTEIN RBAT"/>
    <property type="match status" value="1"/>
</dbReference>
<gene>
    <name evidence="3" type="ORF">MON41_14155</name>
</gene>
<dbReference type="Pfam" id="PF00128">
    <property type="entry name" value="Alpha-amylase"/>
    <property type="match status" value="1"/>
</dbReference>
<protein>
    <submittedName>
        <fullName evidence="3">Alpha-amylase family glycosyl hydrolase</fullName>
    </submittedName>
</protein>
<feature type="domain" description="Glycosyl hydrolase family 13 catalytic" evidence="2">
    <location>
        <begin position="38"/>
        <end position="433"/>
    </location>
</feature>
<dbReference type="Gene3D" id="2.60.40.1180">
    <property type="entry name" value="Golgi alpha-mannosidase II"/>
    <property type="match status" value="1"/>
</dbReference>
<dbReference type="InterPro" id="IPR017853">
    <property type="entry name" value="GH"/>
</dbReference>
<dbReference type="Proteomes" id="UP001201985">
    <property type="component" value="Unassembled WGS sequence"/>
</dbReference>